<sequence>MVSRKRRAAQIESSRKGVASIRARCDMEASCSSSQENEASRASTSQCSSPKNLKMENVTILPKTLKLIHDDPKSQVIVSIQFEIEDTKKKISAAILNFNISKKANNAIRSERKRIVATILKTRKHVERFRRLWKKEKKKKEHSEILYKKSQLSKQETIAKFPPMFR</sequence>
<dbReference type="CTD" id="174142"/>
<feature type="region of interest" description="Disordered" evidence="1">
    <location>
        <begin position="1"/>
        <end position="23"/>
    </location>
</feature>
<reference evidence="2 3" key="1">
    <citation type="journal article" date="1998" name="Science">
        <title>Genome sequence of the nematode C. elegans: a platform for investigating biology.</title>
        <authorList>
            <consortium name="The C. elegans sequencing consortium"/>
            <person name="Sulson J.E."/>
            <person name="Waterston R."/>
        </authorList>
    </citation>
    <scope>NUCLEOTIDE SEQUENCE [LARGE SCALE GENOMIC DNA]</scope>
    <source>
        <strain evidence="2 3">Bristol N2</strain>
    </source>
</reference>
<gene>
    <name evidence="2 4" type="ORF">C15F1.8</name>
    <name evidence="2" type="ORF">CELE_C15F1.8</name>
</gene>
<evidence type="ECO:0000313" key="4">
    <source>
        <dbReference type="WormBase" id="C15F1.8"/>
    </source>
</evidence>
<dbReference type="PaxDb" id="6239-C15F1.8"/>
<dbReference type="GeneID" id="174142"/>
<dbReference type="Bgee" id="WBGene00015797">
    <property type="expression patterns" value="Expressed in germ line (C elegans) and 3 other cell types or tissues"/>
</dbReference>
<accession>Q9N5Y0</accession>
<dbReference type="Proteomes" id="UP000001940">
    <property type="component" value="Chromosome II"/>
</dbReference>
<dbReference type="HOGENOM" id="CLU_1604220_0_0_1"/>
<evidence type="ECO:0000313" key="2">
    <source>
        <dbReference type="EMBL" id="CCD64619.1"/>
    </source>
</evidence>
<dbReference type="GO" id="GO:0005840">
    <property type="term" value="C:ribosome"/>
    <property type="evidence" value="ECO:0007669"/>
    <property type="project" value="UniProtKB-KW"/>
</dbReference>
<dbReference type="AlphaFoldDB" id="Q9N5Y0"/>
<organism evidence="2 3">
    <name type="scientific">Caenorhabditis elegans</name>
    <dbReference type="NCBI Taxonomy" id="6239"/>
    <lineage>
        <taxon>Eukaryota</taxon>
        <taxon>Metazoa</taxon>
        <taxon>Ecdysozoa</taxon>
        <taxon>Nematoda</taxon>
        <taxon>Chromadorea</taxon>
        <taxon>Rhabditida</taxon>
        <taxon>Rhabditina</taxon>
        <taxon>Rhabditomorpha</taxon>
        <taxon>Rhabditoidea</taxon>
        <taxon>Rhabditidae</taxon>
        <taxon>Peloderinae</taxon>
        <taxon>Caenorhabditis</taxon>
    </lineage>
</organism>
<keyword evidence="2" id="KW-0687">Ribonucleoprotein</keyword>
<dbReference type="SMR" id="Q9N5Y0"/>
<feature type="region of interest" description="Disordered" evidence="1">
    <location>
        <begin position="30"/>
        <end position="49"/>
    </location>
</feature>
<evidence type="ECO:0000313" key="3">
    <source>
        <dbReference type="Proteomes" id="UP000001940"/>
    </source>
</evidence>
<proteinExistence type="predicted"/>
<name>Q9N5Y0_CAEEL</name>
<dbReference type="UCSC" id="C15F1.8">
    <property type="organism name" value="c. elegans"/>
</dbReference>
<dbReference type="AGR" id="WB:WBGene00015797"/>
<dbReference type="EMBL" id="BX284602">
    <property type="protein sequence ID" value="CCD64619.1"/>
    <property type="molecule type" value="Genomic_DNA"/>
</dbReference>
<dbReference type="KEGG" id="cel:CELE_C15F1.8"/>
<dbReference type="WormBase" id="C15F1.8">
    <property type="protein sequence ID" value="CE23551"/>
    <property type="gene ID" value="WBGene00015797"/>
</dbReference>
<protein>
    <submittedName>
        <fullName evidence="2">Ribosomal protein L29</fullName>
    </submittedName>
</protein>
<keyword evidence="3" id="KW-1185">Reference proteome</keyword>
<evidence type="ECO:0000256" key="1">
    <source>
        <dbReference type="SAM" id="MobiDB-lite"/>
    </source>
</evidence>
<dbReference type="InParanoid" id="Q9N5Y0"/>
<dbReference type="RefSeq" id="NP_001379675.1">
    <property type="nucleotide sequence ID" value="NM_001393110.1"/>
</dbReference>
<keyword evidence="2" id="KW-0689">Ribosomal protein</keyword>